<keyword evidence="2" id="KW-0378">Hydrolase</keyword>
<dbReference type="Proteomes" id="UP000834611">
    <property type="component" value="Unassembled WGS sequence"/>
</dbReference>
<dbReference type="EMBL" id="JAOWIN010000007">
    <property type="protein sequence ID" value="MDI9093051.1"/>
    <property type="molecule type" value="Genomic_DNA"/>
</dbReference>
<evidence type="ECO:0000313" key="3">
    <source>
        <dbReference type="EMBL" id="MBW3118042.1"/>
    </source>
</evidence>
<evidence type="ECO:0000259" key="1">
    <source>
        <dbReference type="Pfam" id="PF07969"/>
    </source>
</evidence>
<dbReference type="GO" id="GO:0047420">
    <property type="term" value="F:N-acyl-D-amino-acid deacylase activity"/>
    <property type="evidence" value="ECO:0007669"/>
    <property type="project" value="UniProtKB-EC"/>
</dbReference>
<dbReference type="PANTHER" id="PTHR11647">
    <property type="entry name" value="HYDRANTOINASE/DIHYDROPYRIMIDINASE FAMILY MEMBER"/>
    <property type="match status" value="1"/>
</dbReference>
<dbReference type="Proteomes" id="UP001159001">
    <property type="component" value="Unassembled WGS sequence"/>
</dbReference>
<dbReference type="InterPro" id="IPR013108">
    <property type="entry name" value="Amidohydro_3"/>
</dbReference>
<dbReference type="Gene3D" id="3.20.20.140">
    <property type="entry name" value="Metal-dependent hydrolases"/>
    <property type="match status" value="1"/>
</dbReference>
<dbReference type="InterPro" id="IPR023100">
    <property type="entry name" value="D-aminoacylase_insert_dom_sf"/>
</dbReference>
<dbReference type="RefSeq" id="WP_096865084.1">
    <property type="nucleotide sequence ID" value="NZ_ABDWLN020000012.1"/>
</dbReference>
<dbReference type="Pfam" id="PF07969">
    <property type="entry name" value="Amidohydro_3"/>
    <property type="match status" value="2"/>
</dbReference>
<sequence length="532" mass="58669">MKTLFKNATIIDGTGESQYHSDLLVNEGKIIQIGDISANTQDQVIDATGKIICPGFIDTHTHSDLSVLLNPAVSAKIRQGITTELLGQDGVALAPLPEQYISAWRKNIAGLDGDSDEIDWHFKNTAGYLNMLEARGSATNLAYLVPHGNIRMEAMGLDGKASTQEDVAKMCQILERELQAGAYGLSTGLIYMPCAFGDTAEITELCKVTAKYNGIFVVHQRSEADDIIQSTQELIDIAHASGVWLHISHMKVCGKKNWSLIDEMLSMLEQAQQEGIRISFDQYPYVAGSTMLGVILPPWVHAGGTEKLLERLKSSELRQRMIDDIEKGIPGWDNFIDFAGLDQIFITSVKQQKNQDAVGLNLVQLGELRGKDPYNATFDLLYEEDNAVGMVDFYGTEEHVIKFLCRPEQNVCTDGLMGAGKPHPRVFGAFPRVLGKYVREEACLTWEAAIRKMTGKPAEVLGLTNRGLLKEGYQADIVMLDPHTITDKGTFVEPNQYPEGIELVMVNGRIALFNHIESYACSGQVLRKGTLS</sequence>
<dbReference type="EMBL" id="CAHPSF010000007">
    <property type="protein sequence ID" value="CAB5703215.1"/>
    <property type="molecule type" value="Genomic_DNA"/>
</dbReference>
<protein>
    <submittedName>
        <fullName evidence="2">D-aminoacylase</fullName>
        <ecNumber evidence="2">3.5.1.81</ecNumber>
    </submittedName>
</protein>
<comment type="caution">
    <text evidence="2">The sequence shown here is derived from an EMBL/GenBank/DDBJ whole genome shotgun (WGS) entry which is preliminary data.</text>
</comment>
<feature type="domain" description="Amidohydrolase 3" evidence="1">
    <location>
        <begin position="43"/>
        <end position="248"/>
    </location>
</feature>
<dbReference type="SUPFAM" id="SSF51556">
    <property type="entry name" value="Metallo-dependent hydrolases"/>
    <property type="match status" value="1"/>
</dbReference>
<evidence type="ECO:0000313" key="2">
    <source>
        <dbReference type="EMBL" id="CAB5703215.1"/>
    </source>
</evidence>
<dbReference type="CDD" id="cd01297">
    <property type="entry name" value="D-aminoacylase"/>
    <property type="match status" value="1"/>
</dbReference>
<evidence type="ECO:0000313" key="5">
    <source>
        <dbReference type="Proteomes" id="UP000834611"/>
    </source>
</evidence>
<reference evidence="4" key="3">
    <citation type="submission" date="2022-10" db="EMBL/GenBank/DDBJ databases">
        <title>Bacterial isolates recovered from the One Health project in Brazil.</title>
        <authorList>
            <person name="Valiatti T.B."/>
            <person name="Santos F."/>
            <person name="Cayo R."/>
            <person name="Gales A.C."/>
        </authorList>
    </citation>
    <scope>NUCLEOTIDE SEQUENCE</scope>
    <source>
        <strain evidence="4">PVR188</strain>
    </source>
</reference>
<proteinExistence type="predicted"/>
<dbReference type="Gene3D" id="2.30.40.10">
    <property type="entry name" value="Urease, subunit C, domain 1"/>
    <property type="match status" value="1"/>
</dbReference>
<name>A0A809RUA6_PRORE</name>
<feature type="domain" description="Amidohydrolase 3" evidence="1">
    <location>
        <begin position="413"/>
        <end position="510"/>
    </location>
</feature>
<evidence type="ECO:0000313" key="4">
    <source>
        <dbReference type="EMBL" id="MDI9093051.1"/>
    </source>
</evidence>
<accession>A0A809RUA6</accession>
<dbReference type="AlphaFoldDB" id="A0A809RUA6"/>
<organism evidence="2 5">
    <name type="scientific">Providencia rettgeri</name>
    <dbReference type="NCBI Taxonomy" id="587"/>
    <lineage>
        <taxon>Bacteria</taxon>
        <taxon>Pseudomonadati</taxon>
        <taxon>Pseudomonadota</taxon>
        <taxon>Gammaproteobacteria</taxon>
        <taxon>Enterobacterales</taxon>
        <taxon>Morganellaceae</taxon>
        <taxon>Providencia</taxon>
    </lineage>
</organism>
<reference evidence="2" key="1">
    <citation type="submission" date="2020-05" db="EMBL/GenBank/DDBJ databases">
        <authorList>
            <person name="Delgado-Blas J."/>
        </authorList>
    </citation>
    <scope>NUCLEOTIDE SEQUENCE</scope>
    <source>
        <strain evidence="2">BB1453</strain>
    </source>
</reference>
<dbReference type="PANTHER" id="PTHR11647:SF1">
    <property type="entry name" value="COLLAPSIN RESPONSE MEDIATOR PROTEIN"/>
    <property type="match status" value="1"/>
</dbReference>
<dbReference type="EMBL" id="JAHWLI010000062">
    <property type="protein sequence ID" value="MBW3118042.1"/>
    <property type="molecule type" value="Genomic_DNA"/>
</dbReference>
<reference evidence="3" key="2">
    <citation type="submission" date="2021-07" db="EMBL/GenBank/DDBJ databases">
        <authorList>
            <person name="Stanton E."/>
        </authorList>
    </citation>
    <scope>NUCLEOTIDE SEQUENCE</scope>
    <source>
        <strain evidence="3">2021EL-01139</strain>
    </source>
</reference>
<dbReference type="Proteomes" id="UP001155882">
    <property type="component" value="Unassembled WGS sequence"/>
</dbReference>
<dbReference type="InterPro" id="IPR032466">
    <property type="entry name" value="Metal_Hydrolase"/>
</dbReference>
<dbReference type="InterPro" id="IPR050378">
    <property type="entry name" value="Metallo-dep_Hydrolases_sf"/>
</dbReference>
<gene>
    <name evidence="2" type="primary">dan</name>
    <name evidence="2" type="ORF">GHA_02845</name>
    <name evidence="3" type="ORF">KYI77_16460</name>
    <name evidence="4" type="ORF">OGX73_10555</name>
</gene>
<dbReference type="InterPro" id="IPR011059">
    <property type="entry name" value="Metal-dep_hydrolase_composite"/>
</dbReference>
<dbReference type="SUPFAM" id="SSF51338">
    <property type="entry name" value="Composite domain of metallo-dependent hydrolases"/>
    <property type="match status" value="1"/>
</dbReference>
<dbReference type="Gene3D" id="3.30.1490.130">
    <property type="entry name" value="D-aminoacylase. Domain 3"/>
    <property type="match status" value="1"/>
</dbReference>
<dbReference type="EC" id="3.5.1.81" evidence="2"/>